<sequence>MVKKTKEVPEFKFRNFTSLEVWSLNSRSIQGQLAWYFLSISSPPSCNSTHCFVKSVPIQQVRIVSAVQRRIKGHGSLRSVAYCISNESLGYWLSNGV</sequence>
<dbReference type="Proteomes" id="UP000242254">
    <property type="component" value="Unassembled WGS sequence"/>
</dbReference>
<accession>A0A2G4SEM6</accession>
<keyword evidence="2" id="KW-1185">Reference proteome</keyword>
<dbReference type="GeneID" id="35440846"/>
<evidence type="ECO:0000313" key="2">
    <source>
        <dbReference type="Proteomes" id="UP000242254"/>
    </source>
</evidence>
<proteinExistence type="predicted"/>
<protein>
    <submittedName>
        <fullName evidence="1">Uncharacterized protein</fullName>
    </submittedName>
</protein>
<gene>
    <name evidence="1" type="ORF">RHIMIDRAFT_242860</name>
</gene>
<evidence type="ECO:0000313" key="1">
    <source>
        <dbReference type="EMBL" id="PHZ07245.1"/>
    </source>
</evidence>
<dbReference type="AlphaFoldDB" id="A0A2G4SEM6"/>
<name>A0A2G4SEM6_RHIZD</name>
<reference evidence="1 2" key="1">
    <citation type="journal article" date="2016" name="Proc. Natl. Acad. Sci. U.S.A.">
        <title>Lipid metabolic changes in an early divergent fungus govern the establishment of a mutualistic symbiosis with endobacteria.</title>
        <authorList>
            <person name="Lastovetsky O.A."/>
            <person name="Gaspar M.L."/>
            <person name="Mondo S.J."/>
            <person name="LaButti K.M."/>
            <person name="Sandor L."/>
            <person name="Grigoriev I.V."/>
            <person name="Henry S.A."/>
            <person name="Pawlowska T.E."/>
        </authorList>
    </citation>
    <scope>NUCLEOTIDE SEQUENCE [LARGE SCALE GENOMIC DNA]</scope>
    <source>
        <strain evidence="1 2">ATCC 52813</strain>
    </source>
</reference>
<dbReference type="RefSeq" id="XP_023460953.1">
    <property type="nucleotide sequence ID" value="XM_023609856.1"/>
</dbReference>
<organism evidence="1 2">
    <name type="scientific">Rhizopus microsporus ATCC 52813</name>
    <dbReference type="NCBI Taxonomy" id="1340429"/>
    <lineage>
        <taxon>Eukaryota</taxon>
        <taxon>Fungi</taxon>
        <taxon>Fungi incertae sedis</taxon>
        <taxon>Mucoromycota</taxon>
        <taxon>Mucoromycotina</taxon>
        <taxon>Mucoromycetes</taxon>
        <taxon>Mucorales</taxon>
        <taxon>Mucorineae</taxon>
        <taxon>Rhizopodaceae</taxon>
        <taxon>Rhizopus</taxon>
    </lineage>
</organism>
<dbReference type="EMBL" id="KZ303885">
    <property type="protein sequence ID" value="PHZ07245.1"/>
    <property type="molecule type" value="Genomic_DNA"/>
</dbReference>